<name>A0A9X4AHJ7_9BACI</name>
<dbReference type="AlphaFoldDB" id="A0A9X4AHJ7"/>
<evidence type="ECO:0000313" key="2">
    <source>
        <dbReference type="EMBL" id="MDC3420041.1"/>
    </source>
</evidence>
<accession>A0A9X4AHJ7</accession>
<dbReference type="EMBL" id="JAMQJZ010000004">
    <property type="protein sequence ID" value="MDC3420041.1"/>
    <property type="molecule type" value="Genomic_DNA"/>
</dbReference>
<evidence type="ECO:0000313" key="3">
    <source>
        <dbReference type="Proteomes" id="UP001145072"/>
    </source>
</evidence>
<keyword evidence="3" id="KW-1185">Reference proteome</keyword>
<comment type="caution">
    <text evidence="2">The sequence shown here is derived from an EMBL/GenBank/DDBJ whole genome shotgun (WGS) entry which is preliminary data.</text>
</comment>
<dbReference type="RefSeq" id="WP_259868556.1">
    <property type="nucleotide sequence ID" value="NZ_JAMQJZ010000004.1"/>
</dbReference>
<feature type="region of interest" description="Disordered" evidence="1">
    <location>
        <begin position="49"/>
        <end position="68"/>
    </location>
</feature>
<organism evidence="2 3">
    <name type="scientific">Aquibacillus koreensis</name>
    <dbReference type="NCBI Taxonomy" id="279446"/>
    <lineage>
        <taxon>Bacteria</taxon>
        <taxon>Bacillati</taxon>
        <taxon>Bacillota</taxon>
        <taxon>Bacilli</taxon>
        <taxon>Bacillales</taxon>
        <taxon>Bacillaceae</taxon>
        <taxon>Aquibacillus</taxon>
    </lineage>
</organism>
<reference evidence="2" key="1">
    <citation type="submission" date="2022-06" db="EMBL/GenBank/DDBJ databases">
        <title>Aquibacillus sp. a new bacterium isolated from soil saline samples.</title>
        <authorList>
            <person name="Galisteo C."/>
            <person name="De La Haba R."/>
            <person name="Sanchez-Porro C."/>
            <person name="Ventosa A."/>
        </authorList>
    </citation>
    <scope>NUCLEOTIDE SEQUENCE</scope>
    <source>
        <strain evidence="2">JCM 12387</strain>
    </source>
</reference>
<sequence>MKNGSAFHQKIIKNLGVFDKHLNKNEKWLQRPERKMKELEKEMTEWEGEMVGQMNNLEQMMGERRKSK</sequence>
<protein>
    <submittedName>
        <fullName evidence="2">Uncharacterized protein</fullName>
    </submittedName>
</protein>
<evidence type="ECO:0000256" key="1">
    <source>
        <dbReference type="SAM" id="MobiDB-lite"/>
    </source>
</evidence>
<dbReference type="Proteomes" id="UP001145072">
    <property type="component" value="Unassembled WGS sequence"/>
</dbReference>
<gene>
    <name evidence="2" type="ORF">NC661_06630</name>
</gene>
<proteinExistence type="predicted"/>